<organism evidence="16 17">
    <name type="scientific">Citrobacter amalonaticus</name>
    <dbReference type="NCBI Taxonomy" id="35703"/>
    <lineage>
        <taxon>Bacteria</taxon>
        <taxon>Pseudomonadati</taxon>
        <taxon>Pseudomonadota</taxon>
        <taxon>Gammaproteobacteria</taxon>
        <taxon>Enterobacterales</taxon>
        <taxon>Enterobacteriaceae</taxon>
        <taxon>Citrobacter</taxon>
    </lineage>
</organism>
<evidence type="ECO:0000256" key="8">
    <source>
        <dbReference type="ARBA" id="ARBA00022840"/>
    </source>
</evidence>
<dbReference type="Pfam" id="PF00294">
    <property type="entry name" value="PfkB"/>
    <property type="match status" value="1"/>
</dbReference>
<dbReference type="EMBL" id="VKME01000007">
    <property type="protein sequence ID" value="MBE0127644.1"/>
    <property type="molecule type" value="Genomic_DNA"/>
</dbReference>
<keyword evidence="11" id="KW-0805">Transcription regulation</keyword>
<feature type="binding site" evidence="14">
    <location>
        <begin position="313"/>
        <end position="318"/>
    </location>
    <ligand>
        <name>ATP</name>
        <dbReference type="ChEBI" id="CHEBI:30616"/>
    </ligand>
</feature>
<dbReference type="UniPathway" id="UPA00916">
    <property type="reaction ID" value="UER00889"/>
</dbReference>
<evidence type="ECO:0000259" key="15">
    <source>
        <dbReference type="PROSITE" id="PS51000"/>
    </source>
</evidence>
<evidence type="ECO:0000256" key="4">
    <source>
        <dbReference type="ARBA" id="ARBA00022679"/>
    </source>
</evidence>
<evidence type="ECO:0000256" key="5">
    <source>
        <dbReference type="ARBA" id="ARBA00022723"/>
    </source>
</evidence>
<dbReference type="PANTHER" id="PTHR10584">
    <property type="entry name" value="SUGAR KINASE"/>
    <property type="match status" value="1"/>
</dbReference>
<evidence type="ECO:0000313" key="17">
    <source>
        <dbReference type="Proteomes" id="UP000656723"/>
    </source>
</evidence>
<dbReference type="Gene3D" id="1.10.10.10">
    <property type="entry name" value="Winged helix-like DNA-binding domain superfamily/Winged helix DNA-binding domain"/>
    <property type="match status" value="1"/>
</dbReference>
<dbReference type="EC" id="2.7.1.15" evidence="2 14"/>
<evidence type="ECO:0000313" key="16">
    <source>
        <dbReference type="EMBL" id="MBE0127644.1"/>
    </source>
</evidence>
<feature type="active site" description="Proton acceptor" evidence="14">
    <location>
        <position position="345"/>
    </location>
</feature>
<feature type="binding site" evidence="14">
    <location>
        <position position="341"/>
    </location>
    <ligand>
        <name>K(+)</name>
        <dbReference type="ChEBI" id="CHEBI:29103"/>
    </ligand>
</feature>
<dbReference type="GO" id="GO:0004747">
    <property type="term" value="F:ribokinase activity"/>
    <property type="evidence" value="ECO:0007669"/>
    <property type="project" value="UniProtKB-UniRule"/>
</dbReference>
<evidence type="ECO:0000256" key="3">
    <source>
        <dbReference type="ARBA" id="ARBA00016943"/>
    </source>
</evidence>
<evidence type="ECO:0000256" key="7">
    <source>
        <dbReference type="ARBA" id="ARBA00022777"/>
    </source>
</evidence>
<name>A0A8I0MIQ7_CITAM</name>
<comment type="subcellular location">
    <subcellularLocation>
        <location evidence="14">Cytoplasm</location>
    </subcellularLocation>
</comment>
<accession>A0A8I0MIQ7</accession>
<keyword evidence="14" id="KW-0963">Cytoplasm</keyword>
<sequence length="402" mass="43438">MFLEERRTNILIMLIQQQRVTVNNLAKLFAVSKETIRSDLNFLEKNKSITRCHGGAVLNKKQLLTNFQNGMLTNINESLKKKSMEKYMSENKKGKVCILGSFNVDIVSHVARLPKPGETLISKSCSFGPGGKGANQAVAASNAMSQVHFITKVGNDQFNSFAYEHLESSNINALTIYISDSEPTGNAVIYVSDDDGENIIAINQGANITLTDEEVINVYDRIVDANVLLVQLENNISAIRKAMSWAHDNNVRVILNPAPFTSEVKVLLPYVDIITPNQTEASLLSGIEVVDLVSARKVAEIISAMGPECVIITLGSKGGLLLEKGAFSDIPVYPALVVDTTGAGDAFNGAFAAALSRGDAIKNACNYAAAFSSLAVELNGASNMPRNESVNERIRTANPSKI</sequence>
<dbReference type="RefSeq" id="WP_192478011.1">
    <property type="nucleotide sequence ID" value="NZ_VKME01000007.1"/>
</dbReference>
<keyword evidence="6 14" id="KW-0547">Nucleotide-binding</keyword>
<proteinExistence type="inferred from homology"/>
<comment type="function">
    <text evidence="14">Catalyzes the phosphorylation of ribose at O-5 in a reaction requiring ATP and magnesium. The resulting D-ribose-5-phosphate can then be used either for sythesis of nucleotides, histidine, and tryptophan, or as a component of the pentose phosphate pathway.</text>
</comment>
<dbReference type="Pfam" id="PF08220">
    <property type="entry name" value="HTH_DeoR"/>
    <property type="match status" value="1"/>
</dbReference>
<feature type="binding site" evidence="14">
    <location>
        <position position="380"/>
    </location>
    <ligand>
        <name>K(+)</name>
        <dbReference type="ChEBI" id="CHEBI:29103"/>
    </ligand>
</feature>
<comment type="pathway">
    <text evidence="14">Carbohydrate metabolism; D-ribose degradation; D-ribose 5-phosphate from beta-D-ribopyranose: step 2/2.</text>
</comment>
<feature type="binding site" evidence="14">
    <location>
        <begin position="344"/>
        <end position="345"/>
    </location>
    <ligand>
        <name>ATP</name>
        <dbReference type="ChEBI" id="CHEBI:30616"/>
    </ligand>
</feature>
<evidence type="ECO:0000256" key="6">
    <source>
        <dbReference type="ARBA" id="ARBA00022741"/>
    </source>
</evidence>
<dbReference type="HAMAP" id="MF_01987">
    <property type="entry name" value="Ribokinase"/>
    <property type="match status" value="1"/>
</dbReference>
<feature type="binding site" evidence="14">
    <location>
        <position position="277"/>
    </location>
    <ligand>
        <name>ATP</name>
        <dbReference type="ChEBI" id="CHEBI:30616"/>
    </ligand>
</feature>
<dbReference type="InterPro" id="IPR002173">
    <property type="entry name" value="Carboh/pur_kinase_PfkB_CS"/>
</dbReference>
<comment type="cofactor">
    <cofactor evidence="14">
        <name>Mg(2+)</name>
        <dbReference type="ChEBI" id="CHEBI:18420"/>
    </cofactor>
    <text evidence="14">Requires a divalent cation, most likely magnesium in vivo, as an electrophilic catalyst to aid phosphoryl group transfer. It is the chelate of the metal and the nucleotide that is the actual substrate.</text>
</comment>
<dbReference type="SMART" id="SM00420">
    <property type="entry name" value="HTH_DEOR"/>
    <property type="match status" value="1"/>
</dbReference>
<comment type="caution">
    <text evidence="16">The sequence shown here is derived from an EMBL/GenBank/DDBJ whole genome shotgun (WGS) entry which is preliminary data.</text>
</comment>
<dbReference type="InterPro" id="IPR011611">
    <property type="entry name" value="PfkB_dom"/>
</dbReference>
<dbReference type="InterPro" id="IPR001034">
    <property type="entry name" value="DeoR_HTH"/>
</dbReference>
<evidence type="ECO:0000256" key="9">
    <source>
        <dbReference type="ARBA" id="ARBA00022842"/>
    </source>
</evidence>
<dbReference type="SUPFAM" id="SSF53613">
    <property type="entry name" value="Ribokinase-like"/>
    <property type="match status" value="1"/>
</dbReference>
<feature type="binding site" evidence="14">
    <location>
        <position position="375"/>
    </location>
    <ligand>
        <name>K(+)</name>
        <dbReference type="ChEBI" id="CHEBI:29103"/>
    </ligand>
</feature>
<keyword evidence="8 14" id="KW-0067">ATP-binding</keyword>
<feature type="binding site" evidence="14">
    <location>
        <position position="339"/>
    </location>
    <ligand>
        <name>K(+)</name>
        <dbReference type="ChEBI" id="CHEBI:29103"/>
    </ligand>
</feature>
<dbReference type="GO" id="GO:0005829">
    <property type="term" value="C:cytosol"/>
    <property type="evidence" value="ECO:0007669"/>
    <property type="project" value="TreeGrafter"/>
</dbReference>
<dbReference type="Gene3D" id="3.40.1190.20">
    <property type="match status" value="1"/>
</dbReference>
<feature type="binding site" evidence="14">
    <location>
        <begin position="103"/>
        <end position="105"/>
    </location>
    <ligand>
        <name>substrate</name>
    </ligand>
</feature>
<keyword evidence="5 14" id="KW-0479">Metal-binding</keyword>
<keyword evidence="9 14" id="KW-0460">Magnesium</keyword>
<evidence type="ECO:0000256" key="11">
    <source>
        <dbReference type="ARBA" id="ARBA00023015"/>
    </source>
</evidence>
<dbReference type="FunFam" id="3.40.1190.20:FF:000019">
    <property type="entry name" value="Ribokinase"/>
    <property type="match status" value="1"/>
</dbReference>
<dbReference type="PROSITE" id="PS00584">
    <property type="entry name" value="PFKB_KINASES_2"/>
    <property type="match status" value="1"/>
</dbReference>
<keyword evidence="7 14" id="KW-0418">Kinase</keyword>
<dbReference type="CDD" id="cd01174">
    <property type="entry name" value="ribokinase"/>
    <property type="match status" value="1"/>
</dbReference>
<comment type="subunit">
    <text evidence="14">Homodimer.</text>
</comment>
<dbReference type="InterPro" id="IPR029056">
    <property type="entry name" value="Ribokinase-like"/>
</dbReference>
<comment type="similarity">
    <text evidence="14">Belongs to the carbohydrate kinase PfkB family. Ribokinase subfamily.</text>
</comment>
<feature type="binding site" evidence="14">
    <location>
        <position position="233"/>
    </location>
    <ligand>
        <name>substrate</name>
    </ligand>
</feature>
<keyword evidence="12" id="KW-0804">Transcription</keyword>
<comment type="catalytic activity">
    <reaction evidence="14">
        <text>D-ribose + ATP = D-ribose 5-phosphate + ADP + H(+)</text>
        <dbReference type="Rhea" id="RHEA:13697"/>
        <dbReference type="ChEBI" id="CHEBI:15378"/>
        <dbReference type="ChEBI" id="CHEBI:30616"/>
        <dbReference type="ChEBI" id="CHEBI:47013"/>
        <dbReference type="ChEBI" id="CHEBI:78346"/>
        <dbReference type="ChEBI" id="CHEBI:456216"/>
        <dbReference type="EC" id="2.7.1.15"/>
    </reaction>
</comment>
<comment type="caution">
    <text evidence="14">Lacks conserved residue(s) required for the propagation of feature annotation.</text>
</comment>
<dbReference type="InterPro" id="IPR036388">
    <property type="entry name" value="WH-like_DNA-bd_sf"/>
</dbReference>
<dbReference type="InterPro" id="IPR011877">
    <property type="entry name" value="Ribokinase"/>
</dbReference>
<protein>
    <recommendedName>
        <fullName evidence="3 14">Ribokinase</fullName>
        <shortName evidence="14">RK</shortName>
        <ecNumber evidence="2 14">2.7.1.15</ecNumber>
    </recommendedName>
</protein>
<evidence type="ECO:0000256" key="14">
    <source>
        <dbReference type="HAMAP-Rule" id="MF_01987"/>
    </source>
</evidence>
<keyword evidence="10 14" id="KW-0630">Potassium</keyword>
<dbReference type="GO" id="GO:0046872">
    <property type="term" value="F:metal ion binding"/>
    <property type="evidence" value="ECO:0007669"/>
    <property type="project" value="UniProtKB-KW"/>
</dbReference>
<keyword evidence="13 14" id="KW-0119">Carbohydrate metabolism</keyword>
<evidence type="ECO:0000256" key="10">
    <source>
        <dbReference type="ARBA" id="ARBA00022958"/>
    </source>
</evidence>
<feature type="binding site" evidence="14">
    <location>
        <position position="378"/>
    </location>
    <ligand>
        <name>K(+)</name>
        <dbReference type="ChEBI" id="CHEBI:29103"/>
    </ligand>
</feature>
<gene>
    <name evidence="14" type="primary">rbsK</name>
    <name evidence="16" type="ORF">FOT72_06310</name>
</gene>
<dbReference type="InterPro" id="IPR002139">
    <property type="entry name" value="Ribo/fructo_kinase"/>
</dbReference>
<comment type="activity regulation">
    <text evidence="14">Activated by a monovalent cation that binds near, but not in, the active site. The most likely occupant of the site in vivo is potassium. Ion binding induces a conformational change that may alter substrate affinity.</text>
</comment>
<feature type="domain" description="HTH deoR-type" evidence="15">
    <location>
        <begin position="3"/>
        <end position="58"/>
    </location>
</feature>
<evidence type="ECO:0000256" key="13">
    <source>
        <dbReference type="ARBA" id="ARBA00023277"/>
    </source>
</evidence>
<dbReference type="PRINTS" id="PR00990">
    <property type="entry name" value="RIBOKINASE"/>
</dbReference>
<dbReference type="AlphaFoldDB" id="A0A8I0MIQ7"/>
<comment type="similarity">
    <text evidence="1">Belongs to the carbohydrate kinase pfkB family.</text>
</comment>
<evidence type="ECO:0000256" key="1">
    <source>
        <dbReference type="ARBA" id="ARBA00005380"/>
    </source>
</evidence>
<keyword evidence="4 14" id="KW-0808">Transferase</keyword>
<reference evidence="16" key="1">
    <citation type="submission" date="2019-07" db="EMBL/GenBank/DDBJ databases">
        <title>KPC-2 carbapenem resistent Enterobacterales isolates from Germany.</title>
        <authorList>
            <person name="Yao Y."/>
            <person name="Falgenhauer L."/>
            <person name="Imirzalioglu C."/>
            <person name="Chakraborty T."/>
        </authorList>
    </citation>
    <scope>NUCLEOTIDE SEQUENCE</scope>
    <source>
        <strain evidence="16">CA13304</strain>
    </source>
</reference>
<dbReference type="GO" id="GO:0019303">
    <property type="term" value="P:D-ribose catabolic process"/>
    <property type="evidence" value="ECO:0007669"/>
    <property type="project" value="UniProtKB-UniRule"/>
</dbReference>
<evidence type="ECO:0000256" key="12">
    <source>
        <dbReference type="ARBA" id="ARBA00023163"/>
    </source>
</evidence>
<dbReference type="PANTHER" id="PTHR10584:SF166">
    <property type="entry name" value="RIBOKINASE"/>
    <property type="match status" value="1"/>
</dbReference>
<dbReference type="SUPFAM" id="SSF46785">
    <property type="entry name" value="Winged helix' DNA-binding domain"/>
    <property type="match status" value="1"/>
</dbReference>
<evidence type="ECO:0000256" key="2">
    <source>
        <dbReference type="ARBA" id="ARBA00012035"/>
    </source>
</evidence>
<feature type="binding site" evidence="14">
    <location>
        <position position="345"/>
    </location>
    <ligand>
        <name>substrate</name>
    </ligand>
</feature>
<dbReference type="PROSITE" id="PS51000">
    <property type="entry name" value="HTH_DEOR_2"/>
    <property type="match status" value="1"/>
</dbReference>
<dbReference type="GO" id="GO:0005524">
    <property type="term" value="F:ATP binding"/>
    <property type="evidence" value="ECO:0007669"/>
    <property type="project" value="UniProtKB-UniRule"/>
</dbReference>
<feature type="binding site" evidence="14">
    <location>
        <begin position="131"/>
        <end position="135"/>
    </location>
    <ligand>
        <name>substrate</name>
    </ligand>
</feature>
<dbReference type="GO" id="GO:0003700">
    <property type="term" value="F:DNA-binding transcription factor activity"/>
    <property type="evidence" value="ECO:0007669"/>
    <property type="project" value="InterPro"/>
</dbReference>
<dbReference type="InterPro" id="IPR036390">
    <property type="entry name" value="WH_DNA-bd_sf"/>
</dbReference>
<dbReference type="Proteomes" id="UP000656723">
    <property type="component" value="Unassembled WGS sequence"/>
</dbReference>